<protein>
    <submittedName>
        <fullName evidence="2">Uncharacterized protein</fullName>
    </submittedName>
</protein>
<organism evidence="2 3">
    <name type="scientific">Duganella flavida</name>
    <dbReference type="NCBI Taxonomy" id="2692175"/>
    <lineage>
        <taxon>Bacteria</taxon>
        <taxon>Pseudomonadati</taxon>
        <taxon>Pseudomonadota</taxon>
        <taxon>Betaproteobacteria</taxon>
        <taxon>Burkholderiales</taxon>
        <taxon>Oxalobacteraceae</taxon>
        <taxon>Telluria group</taxon>
        <taxon>Duganella</taxon>
    </lineage>
</organism>
<dbReference type="AlphaFoldDB" id="A0A6L8KI37"/>
<dbReference type="Proteomes" id="UP000479335">
    <property type="component" value="Unassembled WGS sequence"/>
</dbReference>
<sequence>MPLTLALALASVTAAVPEPSCSWDHPGRNPYRGSIVAAIDHYTDIPPAVASTLKRRMAEDQPDDQVTITRDAITGREQYSAHIRAMHFGTASVCASVTRDGWSPSRQEPAKVYCVGTVCILVPRICGNISRVTRLQAPSRNAANYYGAPAGVTPQGATTAQRHAPAAATQAVPSPAAPLRSALQPEPSTAPAHELPELGMPQADTPAPEAQAQSDDALRNRLPGRATEFWPGANNGWYDSIVPDGGSNGGGGGGNIPSAIPEPSGGAMLAMGLAVLAIVRRLTRRSRK</sequence>
<evidence type="ECO:0000313" key="2">
    <source>
        <dbReference type="EMBL" id="MYM26417.1"/>
    </source>
</evidence>
<name>A0A6L8KI37_9BURK</name>
<comment type="caution">
    <text evidence="2">The sequence shown here is derived from an EMBL/GenBank/DDBJ whole genome shotgun (WGS) entry which is preliminary data.</text>
</comment>
<feature type="compositionally biased region" description="Low complexity" evidence="1">
    <location>
        <begin position="157"/>
        <end position="178"/>
    </location>
</feature>
<dbReference type="EMBL" id="WWCN01000026">
    <property type="protein sequence ID" value="MYM26417.1"/>
    <property type="molecule type" value="Genomic_DNA"/>
</dbReference>
<dbReference type="NCBIfam" id="NF038119">
    <property type="entry name" value="PEP_CTERM_MHFG"/>
    <property type="match status" value="1"/>
</dbReference>
<keyword evidence="3" id="KW-1185">Reference proteome</keyword>
<feature type="region of interest" description="Disordered" evidence="1">
    <location>
        <begin position="154"/>
        <end position="259"/>
    </location>
</feature>
<gene>
    <name evidence="2" type="ORF">GTP46_27700</name>
</gene>
<reference evidence="2 3" key="1">
    <citation type="submission" date="2019-12" db="EMBL/GenBank/DDBJ databases">
        <title>Novel species isolated from a subtropical stream in China.</title>
        <authorList>
            <person name="Lu H."/>
        </authorList>
    </citation>
    <scope>NUCLEOTIDE SEQUENCE [LARGE SCALE GENOMIC DNA]</scope>
    <source>
        <strain evidence="2 3">FT135W</strain>
    </source>
</reference>
<evidence type="ECO:0000256" key="1">
    <source>
        <dbReference type="SAM" id="MobiDB-lite"/>
    </source>
</evidence>
<proteinExistence type="predicted"/>
<accession>A0A6L8KI37</accession>
<dbReference type="RefSeq" id="WP_161009850.1">
    <property type="nucleotide sequence ID" value="NZ_WWCN01000026.1"/>
</dbReference>
<feature type="compositionally biased region" description="Gly residues" evidence="1">
    <location>
        <begin position="246"/>
        <end position="255"/>
    </location>
</feature>
<evidence type="ECO:0000313" key="3">
    <source>
        <dbReference type="Proteomes" id="UP000479335"/>
    </source>
</evidence>